<feature type="transmembrane region" description="Helical" evidence="1">
    <location>
        <begin position="18"/>
        <end position="37"/>
    </location>
</feature>
<feature type="transmembrane region" description="Helical" evidence="1">
    <location>
        <begin position="43"/>
        <end position="63"/>
    </location>
</feature>
<proteinExistence type="predicted"/>
<keyword evidence="1" id="KW-1133">Transmembrane helix</keyword>
<gene>
    <name evidence="2" type="ORF">CDL10_07360</name>
</gene>
<reference evidence="2 3" key="1">
    <citation type="submission" date="2017-06" db="EMBL/GenBank/DDBJ databases">
        <title>Description of Avrilella dinanensis gen. nov. sp. nov.</title>
        <authorList>
            <person name="Leyer C."/>
            <person name="Sassi M."/>
            <person name="Minet J."/>
            <person name="Kayal S."/>
            <person name="Cattoir V."/>
        </authorList>
    </citation>
    <scope>NUCLEOTIDE SEQUENCE [LARGE SCALE GENOMIC DNA]</scope>
    <source>
        <strain evidence="2 3">UR159</strain>
    </source>
</reference>
<evidence type="ECO:0000313" key="3">
    <source>
        <dbReference type="Proteomes" id="UP000231960"/>
    </source>
</evidence>
<dbReference type="Pfam" id="PF19589">
    <property type="entry name" value="DUF6095"/>
    <property type="match status" value="1"/>
</dbReference>
<accession>A0A2M9R698</accession>
<sequence>MSTPQIDKETMMKGFRKVALAMPLMFVGPIIINSSFKNQTHPYYYYVLAAGIAICLFAMLWFFMGLRGIVKGIFNDKNKSE</sequence>
<keyword evidence="1" id="KW-0472">Membrane</keyword>
<dbReference type="OrthoDB" id="1447634at2"/>
<dbReference type="RefSeq" id="WP_100677934.1">
    <property type="nucleotide sequence ID" value="NZ_NIPO01000001.1"/>
</dbReference>
<dbReference type="AlphaFoldDB" id="A0A2M9R698"/>
<protein>
    <submittedName>
        <fullName evidence="2">Uncharacterized protein</fullName>
    </submittedName>
</protein>
<evidence type="ECO:0000313" key="2">
    <source>
        <dbReference type="EMBL" id="PJR04374.1"/>
    </source>
</evidence>
<comment type="caution">
    <text evidence="2">The sequence shown here is derived from an EMBL/GenBank/DDBJ whole genome shotgun (WGS) entry which is preliminary data.</text>
</comment>
<organism evidence="2 3">
    <name type="scientific">Avrilella dinanensis</name>
    <dbReference type="NCBI Taxonomy" id="2008672"/>
    <lineage>
        <taxon>Bacteria</taxon>
        <taxon>Pseudomonadati</taxon>
        <taxon>Bacteroidota</taxon>
        <taxon>Flavobacteriia</taxon>
        <taxon>Flavobacteriales</taxon>
        <taxon>Flavobacteriaceae</taxon>
        <taxon>Avrilella</taxon>
    </lineage>
</organism>
<keyword evidence="1" id="KW-0812">Transmembrane</keyword>
<evidence type="ECO:0000256" key="1">
    <source>
        <dbReference type="SAM" id="Phobius"/>
    </source>
</evidence>
<dbReference type="EMBL" id="NIPO01000001">
    <property type="protein sequence ID" value="PJR04374.1"/>
    <property type="molecule type" value="Genomic_DNA"/>
</dbReference>
<dbReference type="Proteomes" id="UP000231960">
    <property type="component" value="Unassembled WGS sequence"/>
</dbReference>
<name>A0A2M9R698_9FLAO</name>
<keyword evidence="3" id="KW-1185">Reference proteome</keyword>
<dbReference type="InterPro" id="IPR046077">
    <property type="entry name" value="DUF6095"/>
</dbReference>